<gene>
    <name evidence="1" type="ORF">CAter282_2132</name>
</gene>
<name>A0A127PQE4_9BURK</name>
<accession>A0A127PQE4</accession>
<evidence type="ECO:0000313" key="2">
    <source>
        <dbReference type="Proteomes" id="UP000071778"/>
    </source>
</evidence>
<organism evidence="1 2">
    <name type="scientific">Collimonas arenae</name>
    <dbReference type="NCBI Taxonomy" id="279058"/>
    <lineage>
        <taxon>Bacteria</taxon>
        <taxon>Pseudomonadati</taxon>
        <taxon>Pseudomonadota</taxon>
        <taxon>Betaproteobacteria</taxon>
        <taxon>Burkholderiales</taxon>
        <taxon>Oxalobacteraceae</taxon>
        <taxon>Collimonas</taxon>
    </lineage>
</organism>
<evidence type="ECO:0000313" key="1">
    <source>
        <dbReference type="EMBL" id="AMP09888.1"/>
    </source>
</evidence>
<keyword evidence="2" id="KW-1185">Reference proteome</keyword>
<sequence length="37" mass="4188">MGIFFSVMLFVPGSSYAELKSIRGFDWSVLMACRPPF</sequence>
<dbReference type="AlphaFoldDB" id="A0A127PQE4"/>
<proteinExistence type="predicted"/>
<dbReference type="Proteomes" id="UP000071778">
    <property type="component" value="Chromosome"/>
</dbReference>
<protein>
    <submittedName>
        <fullName evidence="1">Uncharacterized protein</fullName>
    </submittedName>
</protein>
<dbReference type="EMBL" id="CP013235">
    <property type="protein sequence ID" value="AMP09888.1"/>
    <property type="molecule type" value="Genomic_DNA"/>
</dbReference>
<reference evidence="1 2" key="1">
    <citation type="submission" date="2015-11" db="EMBL/GenBank/DDBJ databases">
        <title>Exploring the genomic traits of fungus-feeding bacterial genus Collimonas.</title>
        <authorList>
            <person name="Song C."/>
            <person name="Schmidt R."/>
            <person name="de Jager V."/>
            <person name="Krzyzanowska D."/>
            <person name="Jongedijk E."/>
            <person name="Cankar K."/>
            <person name="Beekwilder J."/>
            <person name="van Veen A."/>
            <person name="de Boer W."/>
            <person name="van Veen J.A."/>
            <person name="Garbeva P."/>
        </authorList>
    </citation>
    <scope>NUCLEOTIDE SEQUENCE [LARGE SCALE GENOMIC DNA]</scope>
    <source>
        <strain evidence="1 2">Ter282</strain>
    </source>
</reference>